<dbReference type="EMBL" id="CAJVPM010001337">
    <property type="protein sequence ID" value="CAG8464845.1"/>
    <property type="molecule type" value="Genomic_DNA"/>
</dbReference>
<sequence length="77" mass="8898">MTTTPPENISVSPVPSDNTFTSASNNTAKKKQIRAVEYIEDDILDLEEQINVLKKKAKEKLKERQLRKKLKHYEAKK</sequence>
<dbReference type="Proteomes" id="UP000789860">
    <property type="component" value="Unassembled WGS sequence"/>
</dbReference>
<keyword evidence="2" id="KW-1185">Reference proteome</keyword>
<accession>A0ACA9KBV1</accession>
<name>A0ACA9KBV1_9GLOM</name>
<gene>
    <name evidence="1" type="ORF">SCALOS_LOCUS1772</name>
</gene>
<evidence type="ECO:0000313" key="1">
    <source>
        <dbReference type="EMBL" id="CAG8464845.1"/>
    </source>
</evidence>
<comment type="caution">
    <text evidence="1">The sequence shown here is derived from an EMBL/GenBank/DDBJ whole genome shotgun (WGS) entry which is preliminary data.</text>
</comment>
<evidence type="ECO:0000313" key="2">
    <source>
        <dbReference type="Proteomes" id="UP000789860"/>
    </source>
</evidence>
<organism evidence="1 2">
    <name type="scientific">Scutellospora calospora</name>
    <dbReference type="NCBI Taxonomy" id="85575"/>
    <lineage>
        <taxon>Eukaryota</taxon>
        <taxon>Fungi</taxon>
        <taxon>Fungi incertae sedis</taxon>
        <taxon>Mucoromycota</taxon>
        <taxon>Glomeromycotina</taxon>
        <taxon>Glomeromycetes</taxon>
        <taxon>Diversisporales</taxon>
        <taxon>Gigasporaceae</taxon>
        <taxon>Scutellospora</taxon>
    </lineage>
</organism>
<reference evidence="1" key="1">
    <citation type="submission" date="2021-06" db="EMBL/GenBank/DDBJ databases">
        <authorList>
            <person name="Kallberg Y."/>
            <person name="Tangrot J."/>
            <person name="Rosling A."/>
        </authorList>
    </citation>
    <scope>NUCLEOTIDE SEQUENCE</scope>
    <source>
        <strain evidence="1">AU212A</strain>
    </source>
</reference>
<proteinExistence type="predicted"/>
<protein>
    <submittedName>
        <fullName evidence="1">5060_t:CDS:1</fullName>
    </submittedName>
</protein>